<gene>
    <name evidence="6" type="ORF">EYH15_05035</name>
</gene>
<dbReference type="Pfam" id="PF12838">
    <property type="entry name" value="Fer4_7"/>
    <property type="match status" value="2"/>
</dbReference>
<reference evidence="6" key="1">
    <citation type="journal article" date="2020" name="ISME J.">
        <title>Gammaproteobacteria mediating utilization of methyl-, sulfur- and petroleum organic compounds in deep ocean hydrothermal plumes.</title>
        <authorList>
            <person name="Zhou Z."/>
            <person name="Liu Y."/>
            <person name="Pan J."/>
            <person name="Cron B.R."/>
            <person name="Toner B.M."/>
            <person name="Anantharaman K."/>
            <person name="Breier J.A."/>
            <person name="Dick G.J."/>
            <person name="Li M."/>
        </authorList>
    </citation>
    <scope>NUCLEOTIDE SEQUENCE</scope>
    <source>
        <strain evidence="6">SZUA-1453</strain>
    </source>
</reference>
<evidence type="ECO:0000256" key="4">
    <source>
        <dbReference type="ARBA" id="ARBA00023014"/>
    </source>
</evidence>
<dbReference type="GO" id="GO:0016491">
    <property type="term" value="F:oxidoreductase activity"/>
    <property type="evidence" value="ECO:0007669"/>
    <property type="project" value="UniProtKB-ARBA"/>
</dbReference>
<keyword evidence="1" id="KW-0004">4Fe-4S</keyword>
<feature type="domain" description="4Fe-4S ferredoxin-type" evidence="5">
    <location>
        <begin position="38"/>
        <end position="67"/>
    </location>
</feature>
<name>A0A832ZD80_9EURY</name>
<keyword evidence="4" id="KW-0411">Iron-sulfur</keyword>
<dbReference type="GO" id="GO:0046872">
    <property type="term" value="F:metal ion binding"/>
    <property type="evidence" value="ECO:0007669"/>
    <property type="project" value="UniProtKB-KW"/>
</dbReference>
<dbReference type="PIRSF" id="PIRSF005658">
    <property type="entry name" value="FwdF"/>
    <property type="match status" value="1"/>
</dbReference>
<feature type="domain" description="4Fe-4S ferredoxin-type" evidence="5">
    <location>
        <begin position="154"/>
        <end position="183"/>
    </location>
</feature>
<organism evidence="6 7">
    <name type="scientific">Methanothermococcus okinawensis</name>
    <dbReference type="NCBI Taxonomy" id="155863"/>
    <lineage>
        <taxon>Archaea</taxon>
        <taxon>Methanobacteriati</taxon>
        <taxon>Methanobacteriota</taxon>
        <taxon>Methanomada group</taxon>
        <taxon>Methanococci</taxon>
        <taxon>Methanococcales</taxon>
        <taxon>Methanococcaceae</taxon>
        <taxon>Methanothermococcus</taxon>
    </lineage>
</organism>
<feature type="domain" description="4Fe-4S ferredoxin-type" evidence="5">
    <location>
        <begin position="124"/>
        <end position="153"/>
    </location>
</feature>
<evidence type="ECO:0000256" key="1">
    <source>
        <dbReference type="ARBA" id="ARBA00022485"/>
    </source>
</evidence>
<feature type="domain" description="4Fe-4S ferredoxin-type" evidence="5">
    <location>
        <begin position="69"/>
        <end position="98"/>
    </location>
</feature>
<accession>A0A832ZD80</accession>
<keyword evidence="2" id="KW-0479">Metal-binding</keyword>
<dbReference type="EMBL" id="DQUI01000084">
    <property type="protein sequence ID" value="HIP84834.1"/>
    <property type="molecule type" value="Genomic_DNA"/>
</dbReference>
<feature type="domain" description="4Fe-4S ferredoxin-type" evidence="5">
    <location>
        <begin position="220"/>
        <end position="249"/>
    </location>
</feature>
<dbReference type="InterPro" id="IPR043256">
    <property type="entry name" value="MvhB-like"/>
</dbReference>
<dbReference type="Pfam" id="PF00037">
    <property type="entry name" value="Fer4"/>
    <property type="match status" value="2"/>
</dbReference>
<dbReference type="InterPro" id="IPR017896">
    <property type="entry name" value="4Fe4S_Fe-S-bd"/>
</dbReference>
<keyword evidence="3" id="KW-0408">Iron</keyword>
<dbReference type="AlphaFoldDB" id="A0A832ZD80"/>
<dbReference type="PROSITE" id="PS00198">
    <property type="entry name" value="4FE4S_FER_1"/>
    <property type="match status" value="3"/>
</dbReference>
<dbReference type="Gene3D" id="3.30.70.20">
    <property type="match status" value="3"/>
</dbReference>
<evidence type="ECO:0000256" key="2">
    <source>
        <dbReference type="ARBA" id="ARBA00022723"/>
    </source>
</evidence>
<feature type="domain" description="4Fe-4S ferredoxin-type" evidence="5">
    <location>
        <begin position="191"/>
        <end position="219"/>
    </location>
</feature>
<dbReference type="PROSITE" id="PS51379">
    <property type="entry name" value="4FE4S_FER_2"/>
    <property type="match status" value="6"/>
</dbReference>
<dbReference type="InterPro" id="IPR050572">
    <property type="entry name" value="Fe-S_Ferredoxin"/>
</dbReference>
<evidence type="ECO:0000259" key="5">
    <source>
        <dbReference type="PROSITE" id="PS51379"/>
    </source>
</evidence>
<dbReference type="InterPro" id="IPR017900">
    <property type="entry name" value="4Fe4S_Fe_S_CS"/>
</dbReference>
<evidence type="ECO:0000313" key="7">
    <source>
        <dbReference type="Proteomes" id="UP000643554"/>
    </source>
</evidence>
<dbReference type="SUPFAM" id="SSF46548">
    <property type="entry name" value="alpha-helical ferredoxin"/>
    <property type="match status" value="1"/>
</dbReference>
<comment type="caution">
    <text evidence="6">The sequence shown here is derived from an EMBL/GenBank/DDBJ whole genome shotgun (WGS) entry which is preliminary data.</text>
</comment>
<proteinExistence type="predicted"/>
<dbReference type="Gene3D" id="3.30.70.3270">
    <property type="match status" value="1"/>
</dbReference>
<evidence type="ECO:0000313" key="6">
    <source>
        <dbReference type="EMBL" id="HIP84834.1"/>
    </source>
</evidence>
<dbReference type="PANTHER" id="PTHR43687">
    <property type="entry name" value="ADENYLYLSULFATE REDUCTASE, BETA SUBUNIT"/>
    <property type="match status" value="1"/>
</dbReference>
<dbReference type="GO" id="GO:0051539">
    <property type="term" value="F:4 iron, 4 sulfur cluster binding"/>
    <property type="evidence" value="ECO:0007669"/>
    <property type="project" value="UniProtKB-KW"/>
</dbReference>
<evidence type="ECO:0000256" key="3">
    <source>
        <dbReference type="ARBA" id="ARBA00023004"/>
    </source>
</evidence>
<dbReference type="CDD" id="cd10549">
    <property type="entry name" value="MtMvhB_like"/>
    <property type="match status" value="2"/>
</dbReference>
<dbReference type="PANTHER" id="PTHR43687:SF1">
    <property type="entry name" value="FERREDOXIN III"/>
    <property type="match status" value="1"/>
</dbReference>
<dbReference type="SUPFAM" id="SSF54862">
    <property type="entry name" value="4Fe-4S ferredoxins"/>
    <property type="match status" value="2"/>
</dbReference>
<dbReference type="Proteomes" id="UP000643554">
    <property type="component" value="Unassembled WGS sequence"/>
</dbReference>
<protein>
    <submittedName>
        <fullName evidence="6">4Fe-4S dicluster domain-containing protein</fullName>
    </submittedName>
</protein>
<sequence>MITIKRSMENILSQISKNLSLSKQEVYKILEGVKISKKYIYVVPKKCIRCALCYDQCPVDAIEKPSIKNPAEIITDRCVKCEICARTCPVNAIDILECTGYIKDRGIIYSLREVEVEHRTIRLKSYHVDLNRCVKCGICSKFCPTGAIHVERKKSFKVDLNRCIGCRACERLCPRNAISVENEMGEIPFHKEIKVDNSKCVKCLVCISACPIGAIREVEEGIEIDTKSCIFCGRCERVCPVHAIEITSIEGVK</sequence>